<dbReference type="Pfam" id="PF00013">
    <property type="entry name" value="KH_1"/>
    <property type="match status" value="3"/>
</dbReference>
<keyword evidence="7" id="KW-0694">RNA-binding</keyword>
<dbReference type="GO" id="GO:0006417">
    <property type="term" value="P:regulation of translation"/>
    <property type="evidence" value="ECO:0007669"/>
    <property type="project" value="UniProtKB-KW"/>
</dbReference>
<dbReference type="Pfam" id="PF13202">
    <property type="entry name" value="EF-hand_5"/>
    <property type="match status" value="1"/>
</dbReference>
<dbReference type="Gene3D" id="1.10.238.10">
    <property type="entry name" value="EF-hand"/>
    <property type="match status" value="2"/>
</dbReference>
<dbReference type="GO" id="GO:0051028">
    <property type="term" value="P:mRNA transport"/>
    <property type="evidence" value="ECO:0007669"/>
    <property type="project" value="UniProtKB-KW"/>
</dbReference>
<dbReference type="EMBL" id="HBFK01007672">
    <property type="protein sequence ID" value="CAD8738129.1"/>
    <property type="molecule type" value="Transcribed_RNA"/>
</dbReference>
<dbReference type="InterPro" id="IPR000504">
    <property type="entry name" value="RRM_dom"/>
</dbReference>
<name>A0A6U4S2Q5_HEMAN</name>
<keyword evidence="3" id="KW-0677">Repeat</keyword>
<dbReference type="SUPFAM" id="SSF47473">
    <property type="entry name" value="EF-hand"/>
    <property type="match status" value="1"/>
</dbReference>
<dbReference type="InterPro" id="IPR004088">
    <property type="entry name" value="KH_dom_type_1"/>
</dbReference>
<keyword evidence="4" id="KW-0509">mRNA transport</keyword>
<feature type="chain" id="PRO_5036192132" description="Calmodulin" evidence="8">
    <location>
        <begin position="25"/>
        <end position="651"/>
    </location>
</feature>
<feature type="domain" description="EF-hand" evidence="10">
    <location>
        <begin position="165"/>
        <end position="188"/>
    </location>
</feature>
<dbReference type="Pfam" id="PF13499">
    <property type="entry name" value="EF-hand_7"/>
    <property type="match status" value="1"/>
</dbReference>
<dbReference type="Gene3D" id="3.30.1370.10">
    <property type="entry name" value="K Homology domain, type 1"/>
    <property type="match status" value="3"/>
</dbReference>
<evidence type="ECO:0000256" key="3">
    <source>
        <dbReference type="ARBA" id="ARBA00022737"/>
    </source>
</evidence>
<feature type="domain" description="EF-hand" evidence="10">
    <location>
        <begin position="204"/>
        <end position="239"/>
    </location>
</feature>
<evidence type="ECO:0000256" key="5">
    <source>
        <dbReference type="ARBA" id="ARBA00022837"/>
    </source>
</evidence>
<dbReference type="SMART" id="SM00054">
    <property type="entry name" value="EFh"/>
    <property type="match status" value="3"/>
</dbReference>
<evidence type="ECO:0000259" key="10">
    <source>
        <dbReference type="PROSITE" id="PS50222"/>
    </source>
</evidence>
<sequence>MVSRDKAVFHLALLLCLAFLPCIASWSFVPPALHTSHSAKVLGALKKAQPSSMVAGLSMSGAEGESTNTGEVDAYGAKKQAGNAKKKLGPGLFDPEIQLGSEVAQKAKEEKKSFALPSRERFMALFHEVDEDKNGMVNREELIELCDALGQQWSVARATRVLWSIDTDKNGFVSADDLWQWCEEGGLDAEMSSPDGNPPLMPTVSKDEARSLFQIVDVDADGKMDSTELASVVVSAGITMNSEQVAAIHERLDMDKDGKISFEEFFAWYSSGIDFVNVARNETAVLFAPTRSDERSVFVRGFPWKARERVAERFFSRCGEVEHVKMVNWTRDDQPSGRCVVTFKETGSVDRALTMHRNRMGRRWLEVYRVNRGDREEVKHVGKHHHGALIGIEGKTVQHIQAESGARLFFGDDGEMVIKGLAFERAKAWAMAQEVMKMNTMDRHPVEAGYIGRLIGARGAVKKAMERESGAHIVYEEGPEPSCKIYGTEGARTRAWQMVQDKLWDLEHACEERFNLDRKYHGTLIGRGSATVQELQRETGARVRFESSSGENLRGSMVIRGTPQQCKRAWDIAQILLQELPPLLSELREEDIALGALRSLPLSPGQVWGEAVRIAMERAVARVPPPARSVSPEEPPQMAVLDAATPDYLML</sequence>
<evidence type="ECO:0000259" key="9">
    <source>
        <dbReference type="PROSITE" id="PS50102"/>
    </source>
</evidence>
<dbReference type="SMART" id="SM00360">
    <property type="entry name" value="RRM"/>
    <property type="match status" value="1"/>
</dbReference>
<evidence type="ECO:0000256" key="2">
    <source>
        <dbReference type="ARBA" id="ARBA00022448"/>
    </source>
</evidence>
<protein>
    <recommendedName>
        <fullName evidence="13">Calmodulin</fullName>
    </recommendedName>
</protein>
<keyword evidence="2" id="KW-0813">Transport</keyword>
<dbReference type="InterPro" id="IPR012677">
    <property type="entry name" value="Nucleotide-bd_a/b_plait_sf"/>
</dbReference>
<dbReference type="PANTHER" id="PTHR10288">
    <property type="entry name" value="KH DOMAIN CONTAINING RNA BINDING PROTEIN"/>
    <property type="match status" value="1"/>
</dbReference>
<dbReference type="SUPFAM" id="SSF54928">
    <property type="entry name" value="RNA-binding domain, RBD"/>
    <property type="match status" value="1"/>
</dbReference>
<keyword evidence="6" id="KW-0810">Translation regulation</keyword>
<dbReference type="PROSITE" id="PS50222">
    <property type="entry name" value="EF_HAND_2"/>
    <property type="match status" value="4"/>
</dbReference>
<dbReference type="Pfam" id="PF00076">
    <property type="entry name" value="RRM_1"/>
    <property type="match status" value="1"/>
</dbReference>
<dbReference type="AlphaFoldDB" id="A0A6U4S2Q5"/>
<feature type="domain" description="EF-hand" evidence="10">
    <location>
        <begin position="117"/>
        <end position="152"/>
    </location>
</feature>
<keyword evidence="8" id="KW-0732">Signal</keyword>
<organism evidence="11">
    <name type="scientific">Hemiselmis andersenii</name>
    <name type="common">Cryptophyte alga</name>
    <dbReference type="NCBI Taxonomy" id="464988"/>
    <lineage>
        <taxon>Eukaryota</taxon>
        <taxon>Cryptophyceae</taxon>
        <taxon>Cryptomonadales</taxon>
        <taxon>Hemiselmidaceae</taxon>
        <taxon>Hemiselmis</taxon>
    </lineage>
</organism>
<dbReference type="SUPFAM" id="SSF54791">
    <property type="entry name" value="Eukaryotic type KH-domain (KH-domain type I)"/>
    <property type="match status" value="3"/>
</dbReference>
<dbReference type="InterPro" id="IPR011992">
    <property type="entry name" value="EF-hand-dom_pair"/>
</dbReference>
<dbReference type="InterPro" id="IPR035979">
    <property type="entry name" value="RBD_domain_sf"/>
</dbReference>
<dbReference type="GO" id="GO:0003723">
    <property type="term" value="F:RNA binding"/>
    <property type="evidence" value="ECO:0007669"/>
    <property type="project" value="UniProtKB-UniRule"/>
</dbReference>
<evidence type="ECO:0000256" key="7">
    <source>
        <dbReference type="PROSITE-ProRule" id="PRU00176"/>
    </source>
</evidence>
<dbReference type="InterPro" id="IPR036612">
    <property type="entry name" value="KH_dom_type_1_sf"/>
</dbReference>
<feature type="domain" description="RRM" evidence="9">
    <location>
        <begin position="295"/>
        <end position="372"/>
    </location>
</feature>
<accession>A0A6U4S2Q5</accession>
<dbReference type="InterPro" id="IPR002048">
    <property type="entry name" value="EF_hand_dom"/>
</dbReference>
<evidence type="ECO:0000313" key="12">
    <source>
        <dbReference type="EMBL" id="CAD8947226.1"/>
    </source>
</evidence>
<evidence type="ECO:0000256" key="4">
    <source>
        <dbReference type="ARBA" id="ARBA00022816"/>
    </source>
</evidence>
<feature type="signal peptide" evidence="8">
    <location>
        <begin position="1"/>
        <end position="24"/>
    </location>
</feature>
<evidence type="ECO:0000256" key="6">
    <source>
        <dbReference type="ARBA" id="ARBA00022845"/>
    </source>
</evidence>
<feature type="domain" description="EF-hand" evidence="10">
    <location>
        <begin position="240"/>
        <end position="275"/>
    </location>
</feature>
<dbReference type="GO" id="GO:0005509">
    <property type="term" value="F:calcium ion binding"/>
    <property type="evidence" value="ECO:0007669"/>
    <property type="project" value="InterPro"/>
</dbReference>
<evidence type="ECO:0000256" key="1">
    <source>
        <dbReference type="ARBA" id="ARBA00009094"/>
    </source>
</evidence>
<evidence type="ECO:0000313" key="11">
    <source>
        <dbReference type="EMBL" id="CAD8738129.1"/>
    </source>
</evidence>
<proteinExistence type="inferred from homology"/>
<evidence type="ECO:0008006" key="13">
    <source>
        <dbReference type="Google" id="ProtNLM"/>
    </source>
</evidence>
<dbReference type="CDD" id="cd00051">
    <property type="entry name" value="EFh"/>
    <property type="match status" value="1"/>
</dbReference>
<dbReference type="SMART" id="SM00322">
    <property type="entry name" value="KH"/>
    <property type="match status" value="3"/>
</dbReference>
<dbReference type="InterPro" id="IPR004087">
    <property type="entry name" value="KH_dom"/>
</dbReference>
<dbReference type="PROSITE" id="PS50084">
    <property type="entry name" value="KH_TYPE_1"/>
    <property type="match status" value="2"/>
</dbReference>
<keyword evidence="5" id="KW-0106">Calcium</keyword>
<reference evidence="11" key="1">
    <citation type="submission" date="2021-01" db="EMBL/GenBank/DDBJ databases">
        <authorList>
            <person name="Corre E."/>
            <person name="Pelletier E."/>
            <person name="Niang G."/>
            <person name="Scheremetjew M."/>
            <person name="Finn R."/>
            <person name="Kale V."/>
            <person name="Holt S."/>
            <person name="Cochrane G."/>
            <person name="Meng A."/>
            <person name="Brown T."/>
            <person name="Cohen L."/>
        </authorList>
    </citation>
    <scope>NUCLEOTIDE SEQUENCE</scope>
    <source>
        <strain evidence="11">CCMP441</strain>
        <strain evidence="12">CCMP644</strain>
    </source>
</reference>
<dbReference type="Gene3D" id="3.30.70.330">
    <property type="match status" value="1"/>
</dbReference>
<gene>
    <name evidence="12" type="ORF">HAND00432_LOCUS1744</name>
    <name evidence="11" type="ORF">HAND1043_LOCUS4621</name>
</gene>
<dbReference type="PROSITE" id="PS00018">
    <property type="entry name" value="EF_HAND_1"/>
    <property type="match status" value="4"/>
</dbReference>
<dbReference type="PROSITE" id="PS50102">
    <property type="entry name" value="RRM"/>
    <property type="match status" value="1"/>
</dbReference>
<dbReference type="CDD" id="cd00105">
    <property type="entry name" value="KH-I"/>
    <property type="match status" value="3"/>
</dbReference>
<dbReference type="InterPro" id="IPR018247">
    <property type="entry name" value="EF_Hand_1_Ca_BS"/>
</dbReference>
<comment type="similarity">
    <text evidence="1">Belongs to the RRM IMP/VICKZ family.</text>
</comment>
<dbReference type="EMBL" id="HBFX01002828">
    <property type="protein sequence ID" value="CAD8947226.1"/>
    <property type="molecule type" value="Transcribed_RNA"/>
</dbReference>
<evidence type="ECO:0000256" key="8">
    <source>
        <dbReference type="SAM" id="SignalP"/>
    </source>
</evidence>